<comment type="caution">
    <text evidence="3">The sequence shown here is derived from an EMBL/GenBank/DDBJ whole genome shotgun (WGS) entry which is preliminary data.</text>
</comment>
<dbReference type="HOGENOM" id="CLU_472530_0_0_1"/>
<dbReference type="AlphaFoldDB" id="J9D0X0"/>
<keyword evidence="4" id="KW-1185">Reference proteome</keyword>
<dbReference type="VEuPathDB" id="MicrosporidiaDB:EDEG_03916"/>
<feature type="compositionally biased region" description="Polar residues" evidence="1">
    <location>
        <begin position="76"/>
        <end position="92"/>
    </location>
</feature>
<gene>
    <name evidence="3" type="ORF">EDEG_03916</name>
</gene>
<feature type="transmembrane region" description="Helical" evidence="2">
    <location>
        <begin position="20"/>
        <end position="40"/>
    </location>
</feature>
<accession>J9D0X0</accession>
<feature type="compositionally biased region" description="Low complexity" evidence="1">
    <location>
        <begin position="62"/>
        <end position="75"/>
    </location>
</feature>
<dbReference type="InParanoid" id="J9D0X0"/>
<evidence type="ECO:0000313" key="3">
    <source>
        <dbReference type="EMBL" id="EJW01511.1"/>
    </source>
</evidence>
<keyword evidence="2" id="KW-0472">Membrane</keyword>
<reference evidence="4" key="2">
    <citation type="submission" date="2015-07" db="EMBL/GenBank/DDBJ databases">
        <title>Contrasting host-pathogen interactions and genome evolution in two generalist and specialist microsporidian pathogens of mosquitoes.</title>
        <authorList>
            <consortium name="The Broad Institute Genomics Platform"/>
            <consortium name="The Broad Institute Genome Sequencing Center for Infectious Disease"/>
            <person name="Cuomo C.A."/>
            <person name="Sanscrainte N.D."/>
            <person name="Goldberg J.M."/>
            <person name="Heiman D."/>
            <person name="Young S."/>
            <person name="Zeng Q."/>
            <person name="Becnel J.J."/>
            <person name="Birren B.W."/>
        </authorList>
    </citation>
    <scope>NUCLEOTIDE SEQUENCE [LARGE SCALE GENOMIC DNA]</scope>
    <source>
        <strain evidence="4">USNM 41457</strain>
    </source>
</reference>
<dbReference type="Proteomes" id="UP000003163">
    <property type="component" value="Unassembled WGS sequence"/>
</dbReference>
<dbReference type="EMBL" id="AFBI03000145">
    <property type="protein sequence ID" value="EJW01511.1"/>
    <property type="molecule type" value="Genomic_DNA"/>
</dbReference>
<name>J9D0X0_EDHAE</name>
<proteinExistence type="predicted"/>
<evidence type="ECO:0000256" key="2">
    <source>
        <dbReference type="SAM" id="Phobius"/>
    </source>
</evidence>
<evidence type="ECO:0000313" key="4">
    <source>
        <dbReference type="Proteomes" id="UP000003163"/>
    </source>
</evidence>
<reference evidence="3 4" key="1">
    <citation type="submission" date="2011-08" db="EMBL/GenBank/DDBJ databases">
        <authorList>
            <person name="Liu Z.J."/>
            <person name="Shi F.L."/>
            <person name="Lu J.Q."/>
            <person name="Li M."/>
            <person name="Wang Z.L."/>
        </authorList>
    </citation>
    <scope>NUCLEOTIDE SEQUENCE [LARGE SCALE GENOMIC DNA]</scope>
    <source>
        <strain evidence="3 4">USNM 41457</strain>
    </source>
</reference>
<sequence length="608" mass="71013">MVFKPDKNDKKSKTEKYKYFIVTAIICVLFVVIIAVFLIIKKNFEQIPGKQSKNKDLRSSDSKSSSSFKSNTNLKQLQSNTTKLNPSPRSHQKKTIFNTHLSYLYSQKNNDNKNNSCSIYHNTQIFTISFPNTVSYPRSIKSTTNLNETKNFRCKERCVGIQEFENAKHIECDSDSTSQSHLISINEKLEFKSHDKAESMVIFDLEEFIRDWQTNYNKKIESGAKIDYTVNDFGVDELIEKMISIKDVDEQPISFEKIKITKNNYDVVLEKIVHVNNKILSYILQKLSNKKSKKKCVKTYVFGYDFNAEGKFQSKGIVVKNEKKHIFFAAIGKKLFEEEVVKDLGKDLYKFKKIYSDVIFVTDIGANLIVKKGMLKHWSTVFTNTCLKKILKCCKFTKFKNSTFFQPTTYSFDKALTENQQHELYITFPIINLSFNDILSLIFQRDFITLSEIVFSQGFKIQTKICENANNLKTIENLEKRIHESGVEFPSSFFDFIDGCFMDNPLKFSNFSDFLLCDLVTLLKTYNSVIELDPVVGKPLYDLTHYPPAEKLKRAWKRFKDRLGEDLKEYCLYKEKERFLNCKYFLLEIIDVNPDDVFTEIAWRHEEN</sequence>
<protein>
    <submittedName>
        <fullName evidence="3">Uncharacterized protein</fullName>
    </submittedName>
</protein>
<evidence type="ECO:0000256" key="1">
    <source>
        <dbReference type="SAM" id="MobiDB-lite"/>
    </source>
</evidence>
<keyword evidence="2" id="KW-0812">Transmembrane</keyword>
<keyword evidence="2" id="KW-1133">Transmembrane helix</keyword>
<feature type="region of interest" description="Disordered" evidence="1">
    <location>
        <begin position="50"/>
        <end position="92"/>
    </location>
</feature>
<organism evidence="3 4">
    <name type="scientific">Edhazardia aedis (strain USNM 41457)</name>
    <name type="common">Microsporidian parasite</name>
    <dbReference type="NCBI Taxonomy" id="1003232"/>
    <lineage>
        <taxon>Eukaryota</taxon>
        <taxon>Fungi</taxon>
        <taxon>Fungi incertae sedis</taxon>
        <taxon>Microsporidia</taxon>
        <taxon>Edhazardia</taxon>
    </lineage>
</organism>